<gene>
    <name evidence="2" type="ORF">CAUJ_LOCUS16068</name>
</gene>
<reference evidence="2" key="1">
    <citation type="submission" date="2020-10" db="EMBL/GenBank/DDBJ databases">
        <authorList>
            <person name="Kikuchi T."/>
        </authorList>
    </citation>
    <scope>NUCLEOTIDE SEQUENCE</scope>
    <source>
        <strain evidence="2">NKZ352</strain>
    </source>
</reference>
<keyword evidence="3" id="KW-1185">Reference proteome</keyword>
<name>A0A8S1HW89_9PELO</name>
<sequence>MLLIGADRAVGLARMDTSVCDGDQEAQNLTYKPDVVGVTLSRKELCFVVTMYVVAVTILVFTFEFLKPSLLGKYLFETSKP</sequence>
<accession>A0A8S1HW89</accession>
<keyword evidence="1" id="KW-0472">Membrane</keyword>
<keyword evidence="1" id="KW-1133">Transmembrane helix</keyword>
<dbReference type="AlphaFoldDB" id="A0A8S1HW89"/>
<feature type="transmembrane region" description="Helical" evidence="1">
    <location>
        <begin position="45"/>
        <end position="66"/>
    </location>
</feature>
<protein>
    <submittedName>
        <fullName evidence="2">Uncharacterized protein</fullName>
    </submittedName>
</protein>
<keyword evidence="1" id="KW-0812">Transmembrane</keyword>
<organism evidence="2 3">
    <name type="scientific">Caenorhabditis auriculariae</name>
    <dbReference type="NCBI Taxonomy" id="2777116"/>
    <lineage>
        <taxon>Eukaryota</taxon>
        <taxon>Metazoa</taxon>
        <taxon>Ecdysozoa</taxon>
        <taxon>Nematoda</taxon>
        <taxon>Chromadorea</taxon>
        <taxon>Rhabditida</taxon>
        <taxon>Rhabditina</taxon>
        <taxon>Rhabditomorpha</taxon>
        <taxon>Rhabditoidea</taxon>
        <taxon>Rhabditidae</taxon>
        <taxon>Peloderinae</taxon>
        <taxon>Caenorhabditis</taxon>
    </lineage>
</organism>
<evidence type="ECO:0000313" key="3">
    <source>
        <dbReference type="Proteomes" id="UP000835052"/>
    </source>
</evidence>
<dbReference type="Proteomes" id="UP000835052">
    <property type="component" value="Unassembled WGS sequence"/>
</dbReference>
<evidence type="ECO:0000313" key="2">
    <source>
        <dbReference type="EMBL" id="CAD6200170.1"/>
    </source>
</evidence>
<evidence type="ECO:0000256" key="1">
    <source>
        <dbReference type="SAM" id="Phobius"/>
    </source>
</evidence>
<dbReference type="EMBL" id="CAJGYM010000246">
    <property type="protein sequence ID" value="CAD6200170.1"/>
    <property type="molecule type" value="Genomic_DNA"/>
</dbReference>
<comment type="caution">
    <text evidence="2">The sequence shown here is derived from an EMBL/GenBank/DDBJ whole genome shotgun (WGS) entry which is preliminary data.</text>
</comment>
<dbReference type="OrthoDB" id="5855006at2759"/>
<proteinExistence type="predicted"/>